<dbReference type="RefSeq" id="WP_244154519.1">
    <property type="nucleotide sequence ID" value="NZ_FNYS01000016.1"/>
</dbReference>
<dbReference type="Pfam" id="PF19822">
    <property type="entry name" value="DUF6304"/>
    <property type="match status" value="1"/>
</dbReference>
<organism evidence="1 2">
    <name type="scientific">Myroides marinus</name>
    <dbReference type="NCBI Taxonomy" id="703342"/>
    <lineage>
        <taxon>Bacteria</taxon>
        <taxon>Pseudomonadati</taxon>
        <taxon>Bacteroidota</taxon>
        <taxon>Flavobacteriia</taxon>
        <taxon>Flavobacteriales</taxon>
        <taxon>Flavobacteriaceae</taxon>
        <taxon>Myroides</taxon>
    </lineage>
</organism>
<dbReference type="Pfam" id="PF10905">
    <property type="entry name" value="DUF2695"/>
    <property type="match status" value="1"/>
</dbReference>
<proteinExistence type="predicted"/>
<dbReference type="InterPro" id="IPR046271">
    <property type="entry name" value="DUF6304"/>
</dbReference>
<evidence type="ECO:0000313" key="2">
    <source>
        <dbReference type="Proteomes" id="UP000183077"/>
    </source>
</evidence>
<sequence>MIYKGLYTHKGRNTSIEIHSDGKELNVEIAGLVFKGTEFTDLSYEEELAEVMIDNTLITLDAHADNCLTDCQFEFKVPQYLLTSEGIKEAIELEMCFKHGGYNKQSKGIEYEEVSITLRWNGEILIGKSGFVEIVFDQLMKQLPKGYSFVNCYGCLYGDYSIYGNSSFGTMMCFRNIKQKYKLANGKCEYDSLCVEEMEEHIDKKRMDEKQRKKELKKQWQLEQQRKFEESLPMSREQFIHLFDELDGCLEEQGCNHTNTLTESILDDMKVTNKEEVIEWLREHGGYCDCEVLWNVEECFE</sequence>
<name>A0A1H6X4E8_9FLAO</name>
<reference evidence="1 2" key="1">
    <citation type="submission" date="2016-10" db="EMBL/GenBank/DDBJ databases">
        <authorList>
            <person name="de Groot N.N."/>
        </authorList>
    </citation>
    <scope>NUCLEOTIDE SEQUENCE [LARGE SCALE GENOMIC DNA]</scope>
    <source>
        <strain evidence="1 2">DSM 23048</strain>
    </source>
</reference>
<accession>A0A1H6X4E8</accession>
<dbReference type="InterPro" id="IPR024248">
    <property type="entry name" value="DUF2695"/>
</dbReference>
<dbReference type="AlphaFoldDB" id="A0A1H6X4E8"/>
<dbReference type="Proteomes" id="UP000183077">
    <property type="component" value="Unassembled WGS sequence"/>
</dbReference>
<evidence type="ECO:0000313" key="1">
    <source>
        <dbReference type="EMBL" id="SEJ19692.1"/>
    </source>
</evidence>
<dbReference type="EMBL" id="FNYS01000016">
    <property type="protein sequence ID" value="SEJ19692.1"/>
    <property type="molecule type" value="Genomic_DNA"/>
</dbReference>
<evidence type="ECO:0008006" key="3">
    <source>
        <dbReference type="Google" id="ProtNLM"/>
    </source>
</evidence>
<dbReference type="GeneID" id="82258984"/>
<gene>
    <name evidence="1" type="ORF">SAMN04488018_11619</name>
</gene>
<protein>
    <recommendedName>
        <fullName evidence="3">DUF2695 domain-containing protein</fullName>
    </recommendedName>
</protein>